<evidence type="ECO:0000313" key="10">
    <source>
        <dbReference type="EMBL" id="MDI3406761.1"/>
    </source>
</evidence>
<accession>A0ABT6SF08</accession>
<name>A0ABT6SF08_9ACTN</name>
<feature type="transmembrane region" description="Helical" evidence="8">
    <location>
        <begin position="564"/>
        <end position="584"/>
    </location>
</feature>
<feature type="transmembrane region" description="Helical" evidence="8">
    <location>
        <begin position="443"/>
        <end position="467"/>
    </location>
</feature>
<organism evidence="10 11">
    <name type="scientific">Streptomyces cavernicola</name>
    <dbReference type="NCBI Taxonomy" id="3043613"/>
    <lineage>
        <taxon>Bacteria</taxon>
        <taxon>Bacillati</taxon>
        <taxon>Actinomycetota</taxon>
        <taxon>Actinomycetes</taxon>
        <taxon>Kitasatosporales</taxon>
        <taxon>Streptomycetaceae</taxon>
        <taxon>Streptomyces</taxon>
    </lineage>
</organism>
<keyword evidence="4 8" id="KW-1133">Transmembrane helix</keyword>
<reference evidence="10 11" key="1">
    <citation type="submission" date="2023-05" db="EMBL/GenBank/DDBJ databases">
        <title>Draft genome sequence of Streptomyces sp. B-S-A6 isolated from a cave soil in Thailand.</title>
        <authorList>
            <person name="Chamroensaksri N."/>
            <person name="Muangham S."/>
        </authorList>
    </citation>
    <scope>NUCLEOTIDE SEQUENCE [LARGE SCALE GENOMIC DNA]</scope>
    <source>
        <strain evidence="10 11">B-S-A6</strain>
    </source>
</reference>
<evidence type="ECO:0000256" key="8">
    <source>
        <dbReference type="SAM" id="Phobius"/>
    </source>
</evidence>
<feature type="transmembrane region" description="Helical" evidence="8">
    <location>
        <begin position="123"/>
        <end position="143"/>
    </location>
</feature>
<proteinExistence type="inferred from homology"/>
<dbReference type="PANTHER" id="PTHR30509">
    <property type="entry name" value="P-HYDROXYBENZOIC ACID EFFLUX PUMP SUBUNIT-RELATED"/>
    <property type="match status" value="1"/>
</dbReference>
<feature type="compositionally biased region" description="Basic and acidic residues" evidence="7">
    <location>
        <begin position="761"/>
        <end position="774"/>
    </location>
</feature>
<feature type="compositionally biased region" description="Polar residues" evidence="7">
    <location>
        <begin position="775"/>
        <end position="786"/>
    </location>
</feature>
<feature type="domain" description="Integral membrane bound transporter" evidence="9">
    <location>
        <begin position="453"/>
        <end position="576"/>
    </location>
</feature>
<evidence type="ECO:0000256" key="1">
    <source>
        <dbReference type="ARBA" id="ARBA00004651"/>
    </source>
</evidence>
<evidence type="ECO:0000256" key="4">
    <source>
        <dbReference type="ARBA" id="ARBA00022989"/>
    </source>
</evidence>
<dbReference type="Pfam" id="PF13515">
    <property type="entry name" value="FUSC_2"/>
    <property type="match status" value="1"/>
</dbReference>
<feature type="transmembrane region" description="Helical" evidence="8">
    <location>
        <begin position="21"/>
        <end position="38"/>
    </location>
</feature>
<evidence type="ECO:0000256" key="5">
    <source>
        <dbReference type="ARBA" id="ARBA00023136"/>
    </source>
</evidence>
<protein>
    <submittedName>
        <fullName evidence="10">FUSC family protein</fullName>
    </submittedName>
</protein>
<evidence type="ECO:0000256" key="7">
    <source>
        <dbReference type="SAM" id="MobiDB-lite"/>
    </source>
</evidence>
<dbReference type="PANTHER" id="PTHR30509:SF9">
    <property type="entry name" value="MULTIDRUG RESISTANCE PROTEIN MDTO"/>
    <property type="match status" value="1"/>
</dbReference>
<keyword evidence="3 8" id="KW-0812">Transmembrane</keyword>
<evidence type="ECO:0000256" key="3">
    <source>
        <dbReference type="ARBA" id="ARBA00022692"/>
    </source>
</evidence>
<keyword evidence="2" id="KW-1003">Cell membrane</keyword>
<feature type="transmembrane region" description="Helical" evidence="8">
    <location>
        <begin position="512"/>
        <end position="529"/>
    </location>
</feature>
<evidence type="ECO:0000256" key="6">
    <source>
        <dbReference type="ARBA" id="ARBA00043993"/>
    </source>
</evidence>
<comment type="subcellular location">
    <subcellularLocation>
        <location evidence="1">Cell membrane</location>
        <topology evidence="1">Multi-pass membrane protein</topology>
    </subcellularLocation>
</comment>
<feature type="transmembrane region" description="Helical" evidence="8">
    <location>
        <begin position="149"/>
        <end position="168"/>
    </location>
</feature>
<feature type="compositionally biased region" description="Polar residues" evidence="7">
    <location>
        <begin position="391"/>
        <end position="412"/>
    </location>
</feature>
<evidence type="ECO:0000259" key="9">
    <source>
        <dbReference type="Pfam" id="PF13515"/>
    </source>
</evidence>
<feature type="transmembrane region" description="Helical" evidence="8">
    <location>
        <begin position="487"/>
        <end position="505"/>
    </location>
</feature>
<feature type="region of interest" description="Disordered" evidence="7">
    <location>
        <begin position="348"/>
        <end position="416"/>
    </location>
</feature>
<dbReference type="InterPro" id="IPR049453">
    <property type="entry name" value="Memb_transporter_dom"/>
</dbReference>
<comment type="caution">
    <text evidence="10">The sequence shown here is derived from an EMBL/GenBank/DDBJ whole genome shotgun (WGS) entry which is preliminary data.</text>
</comment>
<keyword evidence="5 8" id="KW-0472">Membrane</keyword>
<dbReference type="RefSeq" id="WP_282544687.1">
    <property type="nucleotide sequence ID" value="NZ_JASCIQ010000026.1"/>
</dbReference>
<keyword evidence="11" id="KW-1185">Reference proteome</keyword>
<dbReference type="EMBL" id="JASCIQ010000026">
    <property type="protein sequence ID" value="MDI3406761.1"/>
    <property type="molecule type" value="Genomic_DNA"/>
</dbReference>
<comment type="similarity">
    <text evidence="6">Belongs to the YccS/YhfK family.</text>
</comment>
<sequence length="786" mass="83056">MSWLRALKETARSGLKVERRRLEPLITVRAGVGLAIVVGVSLWLFGPAAAASSAFGAFQAAIATFQRSWRPRPVLALASGVSLGISTFLGYLTGAHVVLFLALLALWTFLAGLSWSVGPTVGIIAASNVAMMLVTVTLPTSLLAAAGHAAVIAAGGLVQALLIVFFPVRRWGVQRDALADALAAEADYARRLRHDPEAPFDPAPLMAARDAATVTPRQARRRPAELHGARGLAERIRPVLASLADPAVGVPAEGVERDRVRELLAAAGEVLDAAARAIRHGVPAELPPAALAALRTPDTGAILTGPPRRAATRLAALLDDVVETADPPSSIAGRRSLRSTLATMVDHLPPSVTNHLPPAVTRTPPAAEQPAQPAPTPEPAATEPLVGPAVTGTTALPATPSSSDTQPITLSRPTVPELAPVAARKMRSELAQSARESAIKRHAFRVTVVAVVGYLIGQALPLGHGYWAPMASVMVMRPDFSQTFGRAVARFGGTLVGVAVATGVVQLTDPGPLLSGALAVICAALTYLLMSTGYAVSQVTISAYVVFLLGMGGTEWTQTVPERVVLTLVGGVLAMLSYAVYPAWETPRLRTRLADWLVAGGSYAATVVHHYAEPAGRHATDVRETLLTMRDARIAWQEAVERAEDEPVRHRGLSRAATEDAGHALAEMARVAMLMEAHLPERGTTPVPPAALLAAALRESTERAAKDVREKRVPDWEHVRIVLRDWDGEGLPDRVVRRGGRLLLESLDELSEALDTGAPREPADKKQADDKQDESGPQSPKGTAAR</sequence>
<feature type="region of interest" description="Disordered" evidence="7">
    <location>
        <begin position="753"/>
        <end position="786"/>
    </location>
</feature>
<gene>
    <name evidence="10" type="ORF">QIS96_23485</name>
</gene>
<evidence type="ECO:0000313" key="11">
    <source>
        <dbReference type="Proteomes" id="UP001223978"/>
    </source>
</evidence>
<feature type="transmembrane region" description="Helical" evidence="8">
    <location>
        <begin position="535"/>
        <end position="552"/>
    </location>
</feature>
<evidence type="ECO:0000256" key="2">
    <source>
        <dbReference type="ARBA" id="ARBA00022475"/>
    </source>
</evidence>
<dbReference type="Proteomes" id="UP001223978">
    <property type="component" value="Unassembled WGS sequence"/>
</dbReference>